<comment type="caution">
    <text evidence="1">The sequence shown here is derived from an EMBL/GenBank/DDBJ whole genome shotgun (WGS) entry which is preliminary data.</text>
</comment>
<organism evidence="1 2">
    <name type="scientific">Rhododendron molle</name>
    <name type="common">Chinese azalea</name>
    <name type="synonym">Azalea mollis</name>
    <dbReference type="NCBI Taxonomy" id="49168"/>
    <lineage>
        <taxon>Eukaryota</taxon>
        <taxon>Viridiplantae</taxon>
        <taxon>Streptophyta</taxon>
        <taxon>Embryophyta</taxon>
        <taxon>Tracheophyta</taxon>
        <taxon>Spermatophyta</taxon>
        <taxon>Magnoliopsida</taxon>
        <taxon>eudicotyledons</taxon>
        <taxon>Gunneridae</taxon>
        <taxon>Pentapetalae</taxon>
        <taxon>asterids</taxon>
        <taxon>Ericales</taxon>
        <taxon>Ericaceae</taxon>
        <taxon>Ericoideae</taxon>
        <taxon>Rhodoreae</taxon>
        <taxon>Rhododendron</taxon>
    </lineage>
</organism>
<dbReference type="EMBL" id="CM046389">
    <property type="protein sequence ID" value="KAI8566816.1"/>
    <property type="molecule type" value="Genomic_DNA"/>
</dbReference>
<sequence length="235" mass="25608">MSSLDSRNYKERQISQPIRLAANVGSGTGSSHENNVSGNRTKLSEAFPFSDPALPGADGLPISKSHHRIEGGEVQSEGSGRCFSLEEVPIATNNFDDALVIGIGGLGKVYKGFIDGAAMVAMKRLNAESKQGAREFWTEIKMLSKLRHTNLVALIGYCNECKEMILVYEYIALGTLADHLYKLKTTKSNSSISPPSWEQRLDICIGAARGLDHLHSGTNQSFIHRDVKTTNSRIG</sequence>
<dbReference type="Proteomes" id="UP001062846">
    <property type="component" value="Chromosome 2"/>
</dbReference>
<gene>
    <name evidence="1" type="ORF">RHMOL_Rhmol02G0071400</name>
</gene>
<evidence type="ECO:0000313" key="2">
    <source>
        <dbReference type="Proteomes" id="UP001062846"/>
    </source>
</evidence>
<keyword evidence="2" id="KW-1185">Reference proteome</keyword>
<reference evidence="1" key="1">
    <citation type="submission" date="2022-02" db="EMBL/GenBank/DDBJ databases">
        <title>Plant Genome Project.</title>
        <authorList>
            <person name="Zhang R.-G."/>
        </authorList>
    </citation>
    <scope>NUCLEOTIDE SEQUENCE</scope>
    <source>
        <strain evidence="1">AT1</strain>
    </source>
</reference>
<evidence type="ECO:0000313" key="1">
    <source>
        <dbReference type="EMBL" id="KAI8566816.1"/>
    </source>
</evidence>
<accession>A0ACC0PMI4</accession>
<protein>
    <submittedName>
        <fullName evidence="1">Uncharacterized protein</fullName>
    </submittedName>
</protein>
<name>A0ACC0PMI4_RHOML</name>
<proteinExistence type="predicted"/>